<protein>
    <recommendedName>
        <fullName evidence="1">IPT/TIG domain-containing protein</fullName>
    </recommendedName>
</protein>
<dbReference type="CDD" id="cd00102">
    <property type="entry name" value="IPT"/>
    <property type="match status" value="1"/>
</dbReference>
<dbReference type="SUPFAM" id="SSF81296">
    <property type="entry name" value="E set domains"/>
    <property type="match status" value="1"/>
</dbReference>
<keyword evidence="3" id="KW-1185">Reference proteome</keyword>
<dbReference type="Pfam" id="PF01833">
    <property type="entry name" value="TIG"/>
    <property type="match status" value="1"/>
</dbReference>
<accession>A0A1V4HV59</accession>
<dbReference type="EMBL" id="MWPQ01000054">
    <property type="protein sequence ID" value="OPH81866.1"/>
    <property type="molecule type" value="Genomic_DNA"/>
</dbReference>
<dbReference type="Proteomes" id="UP000189940">
    <property type="component" value="Unassembled WGS sequence"/>
</dbReference>
<dbReference type="STRING" id="29421.B2M20_15455"/>
<dbReference type="SUPFAM" id="SSF49313">
    <property type="entry name" value="Cadherin-like"/>
    <property type="match status" value="1"/>
</dbReference>
<reference evidence="2 3" key="1">
    <citation type="submission" date="2017-02" db="EMBL/GenBank/DDBJ databases">
        <title>Genome sequence of the nitrite-oxidizing bacterium Nitrobacter vulgaris strain Ab1.</title>
        <authorList>
            <person name="Mellbye B.L."/>
            <person name="Davis E.W."/>
            <person name="Spieck E."/>
            <person name="Chang J.H."/>
            <person name="Bottomley P.J."/>
            <person name="Sayavedra-Soto L.A."/>
        </authorList>
    </citation>
    <scope>NUCLEOTIDE SEQUENCE [LARGE SCALE GENOMIC DNA]</scope>
    <source>
        <strain evidence="2 3">Ab1</strain>
    </source>
</reference>
<dbReference type="GO" id="GO:0005509">
    <property type="term" value="F:calcium ion binding"/>
    <property type="evidence" value="ECO:0007669"/>
    <property type="project" value="InterPro"/>
</dbReference>
<evidence type="ECO:0000313" key="2">
    <source>
        <dbReference type="EMBL" id="OPH81866.1"/>
    </source>
</evidence>
<feature type="domain" description="IPT/TIG" evidence="1">
    <location>
        <begin position="73"/>
        <end position="150"/>
    </location>
</feature>
<gene>
    <name evidence="2" type="ORF">B2M20_15455</name>
</gene>
<proteinExistence type="predicted"/>
<dbReference type="InterPro" id="IPR002909">
    <property type="entry name" value="IPT_dom"/>
</dbReference>
<dbReference type="GO" id="GO:0016020">
    <property type="term" value="C:membrane"/>
    <property type="evidence" value="ECO:0007669"/>
    <property type="project" value="InterPro"/>
</dbReference>
<dbReference type="InterPro" id="IPR013783">
    <property type="entry name" value="Ig-like_fold"/>
</dbReference>
<name>A0A1V4HV59_NITVU</name>
<sequence length="162" mass="15543">MNASASFGLSCRALVSGAFPAGTTLQSNGTLRGTPTAAGTLNFTVRATDSSTGTGTFSSAPANVTVIINAGTPTVSSVAPNSGSIGGTSVTITGTGFTGATAVTFGGTAATGITVVNDTTITASTPPHAAGAVAVTTPGGTGSVPNGFTYSALNRKCRIYSS</sequence>
<dbReference type="InterPro" id="IPR014756">
    <property type="entry name" value="Ig_E-set"/>
</dbReference>
<evidence type="ECO:0000313" key="3">
    <source>
        <dbReference type="Proteomes" id="UP000189940"/>
    </source>
</evidence>
<dbReference type="AlphaFoldDB" id="A0A1V4HV59"/>
<dbReference type="Gene3D" id="2.60.40.10">
    <property type="entry name" value="Immunoglobulins"/>
    <property type="match status" value="2"/>
</dbReference>
<dbReference type="OrthoDB" id="5720638at2"/>
<evidence type="ECO:0000259" key="1">
    <source>
        <dbReference type="Pfam" id="PF01833"/>
    </source>
</evidence>
<comment type="caution">
    <text evidence="2">The sequence shown here is derived from an EMBL/GenBank/DDBJ whole genome shotgun (WGS) entry which is preliminary data.</text>
</comment>
<organism evidence="2 3">
    <name type="scientific">Nitrobacter vulgaris</name>
    <dbReference type="NCBI Taxonomy" id="29421"/>
    <lineage>
        <taxon>Bacteria</taxon>
        <taxon>Pseudomonadati</taxon>
        <taxon>Pseudomonadota</taxon>
        <taxon>Alphaproteobacteria</taxon>
        <taxon>Hyphomicrobiales</taxon>
        <taxon>Nitrobacteraceae</taxon>
        <taxon>Nitrobacter</taxon>
    </lineage>
</organism>
<dbReference type="InterPro" id="IPR015919">
    <property type="entry name" value="Cadherin-like_sf"/>
</dbReference>